<feature type="compositionally biased region" description="Low complexity" evidence="5">
    <location>
        <begin position="152"/>
        <end position="175"/>
    </location>
</feature>
<dbReference type="KEGG" id="abp:AGABI1DRAFT128802"/>
<dbReference type="PANTHER" id="PTHR15710">
    <property type="entry name" value="E3 UBIQUITIN-PROTEIN LIGASE PRAJA"/>
    <property type="match status" value="1"/>
</dbReference>
<dbReference type="GO" id="GO:0008270">
    <property type="term" value="F:zinc ion binding"/>
    <property type="evidence" value="ECO:0007669"/>
    <property type="project" value="UniProtKB-KW"/>
</dbReference>
<dbReference type="EMBL" id="JH971390">
    <property type="protein sequence ID" value="EKM79659.1"/>
    <property type="molecule type" value="Genomic_DNA"/>
</dbReference>
<dbReference type="AlphaFoldDB" id="K5VYV3"/>
<proteinExistence type="predicted"/>
<feature type="compositionally biased region" description="Basic and acidic residues" evidence="5">
    <location>
        <begin position="591"/>
        <end position="603"/>
    </location>
</feature>
<feature type="region of interest" description="Disordered" evidence="5">
    <location>
        <begin position="563"/>
        <end position="603"/>
    </location>
</feature>
<feature type="compositionally biased region" description="Low complexity" evidence="5">
    <location>
        <begin position="89"/>
        <end position="139"/>
    </location>
</feature>
<evidence type="ECO:0000256" key="4">
    <source>
        <dbReference type="PROSITE-ProRule" id="PRU00175"/>
    </source>
</evidence>
<dbReference type="GO" id="GO:0005737">
    <property type="term" value="C:cytoplasm"/>
    <property type="evidence" value="ECO:0007669"/>
    <property type="project" value="TreeGrafter"/>
</dbReference>
<protein>
    <recommendedName>
        <fullName evidence="6">RING-type domain-containing protein</fullName>
    </recommendedName>
</protein>
<feature type="compositionally biased region" description="Low complexity" evidence="5">
    <location>
        <begin position="573"/>
        <end position="585"/>
    </location>
</feature>
<dbReference type="eggNOG" id="ENOG502SA0Q">
    <property type="taxonomic scope" value="Eukaryota"/>
</dbReference>
<feature type="compositionally biased region" description="Low complexity" evidence="5">
    <location>
        <begin position="187"/>
        <end position="198"/>
    </location>
</feature>
<feature type="compositionally biased region" description="Low complexity" evidence="5">
    <location>
        <begin position="268"/>
        <end position="288"/>
    </location>
</feature>
<dbReference type="GO" id="GO:0016567">
    <property type="term" value="P:protein ubiquitination"/>
    <property type="evidence" value="ECO:0007669"/>
    <property type="project" value="TreeGrafter"/>
</dbReference>
<dbReference type="PROSITE" id="PS50089">
    <property type="entry name" value="ZF_RING_2"/>
    <property type="match status" value="1"/>
</dbReference>
<evidence type="ECO:0000256" key="3">
    <source>
        <dbReference type="ARBA" id="ARBA00022833"/>
    </source>
</evidence>
<feature type="region of interest" description="Disordered" evidence="5">
    <location>
        <begin position="722"/>
        <end position="768"/>
    </location>
</feature>
<dbReference type="Gene3D" id="3.30.40.10">
    <property type="entry name" value="Zinc/RING finger domain, C3HC4 (zinc finger)"/>
    <property type="match status" value="1"/>
</dbReference>
<feature type="compositionally biased region" description="Gly residues" evidence="5">
    <location>
        <begin position="795"/>
        <end position="821"/>
    </location>
</feature>
<evidence type="ECO:0000256" key="2">
    <source>
        <dbReference type="ARBA" id="ARBA00022771"/>
    </source>
</evidence>
<dbReference type="RefSeq" id="XP_007330266.1">
    <property type="nucleotide sequence ID" value="XM_007330204.1"/>
</dbReference>
<feature type="compositionally biased region" description="Basic and acidic residues" evidence="5">
    <location>
        <begin position="722"/>
        <end position="731"/>
    </location>
</feature>
<feature type="region of interest" description="Disordered" evidence="5">
    <location>
        <begin position="396"/>
        <end position="434"/>
    </location>
</feature>
<dbReference type="OrthoDB" id="8062037at2759"/>
<feature type="compositionally biased region" description="Pro residues" evidence="5">
    <location>
        <begin position="853"/>
        <end position="881"/>
    </location>
</feature>
<feature type="compositionally biased region" description="Basic and acidic residues" evidence="5">
    <location>
        <begin position="1"/>
        <end position="11"/>
    </location>
</feature>
<keyword evidence="1" id="KW-0479">Metal-binding</keyword>
<dbReference type="STRING" id="597362.K5VYV3"/>
<feature type="compositionally biased region" description="Basic and acidic residues" evidence="5">
    <location>
        <begin position="68"/>
        <end position="85"/>
    </location>
</feature>
<dbReference type="SUPFAM" id="SSF57850">
    <property type="entry name" value="RING/U-box"/>
    <property type="match status" value="1"/>
</dbReference>
<feature type="region of interest" description="Disordered" evidence="5">
    <location>
        <begin position="231"/>
        <end position="302"/>
    </location>
</feature>
<dbReference type="InterPro" id="IPR001841">
    <property type="entry name" value="Znf_RING"/>
</dbReference>
<dbReference type="InterPro" id="IPR013083">
    <property type="entry name" value="Znf_RING/FYVE/PHD"/>
</dbReference>
<dbReference type="HOGENOM" id="CLU_285284_0_0_1"/>
<evidence type="ECO:0000256" key="1">
    <source>
        <dbReference type="ARBA" id="ARBA00022723"/>
    </source>
</evidence>
<feature type="compositionally biased region" description="Basic and acidic residues" evidence="5">
    <location>
        <begin position="489"/>
        <end position="510"/>
    </location>
</feature>
<feature type="compositionally biased region" description="Polar residues" evidence="5">
    <location>
        <begin position="251"/>
        <end position="260"/>
    </location>
</feature>
<feature type="region of interest" description="Disordered" evidence="5">
    <location>
        <begin position="836"/>
        <end position="932"/>
    </location>
</feature>
<evidence type="ECO:0000313" key="8">
    <source>
        <dbReference type="Proteomes" id="UP000008493"/>
    </source>
</evidence>
<name>K5VYV3_AGABU</name>
<dbReference type="Proteomes" id="UP000008493">
    <property type="component" value="Unassembled WGS sequence"/>
</dbReference>
<keyword evidence="2 4" id="KW-0863">Zinc-finger</keyword>
<feature type="compositionally biased region" description="Low complexity" evidence="5">
    <location>
        <begin position="42"/>
        <end position="60"/>
    </location>
</feature>
<dbReference type="PANTHER" id="PTHR15710:SF217">
    <property type="entry name" value="E3 UBIQUITIN-PROTEIN LIGASE RDUF2"/>
    <property type="match status" value="1"/>
</dbReference>
<feature type="domain" description="RING-type" evidence="6">
    <location>
        <begin position="380"/>
        <end position="469"/>
    </location>
</feature>
<accession>K5VYV3</accession>
<sequence length="1086" mass="113400">MDTRDNDDHNDNNMQVENTTPAQPVAPAEIEMQDLDDSTVESSTSTPLNASTTSLASSLSERTGLRRTRVEDDHDDERDRRHPSERVGSPLNSPPSLQSSSSLSALHTAESASTSSTSGPPSFSGQLPASSNSAAPASSGPFRFFQHMPSFSHNHNTASPSHSSSPHVHLPPLQHNTTSSTDSAVPSSNGTSTSGANSDAAPTRPPRLNIVHQYLGGFAVSFDVNGVRTTVPLSGPAPPPNAPRANTDANSMATDPSTNGPAGENPVSEQSQSESEPQPQAQPQPQQQRRFPGDGGQSLPTNNTIADLLRHLSILTALSMGGAGLFERDMEDPERAKKLVDGLEDVPVGLVKRLERIGKASENNEDGSEADGTGLGDGGCAICWDRLLTKEKADEGQAIEDESTGTEHTAASSDSHPPPPADPTTEDANETSPGNYKRVVSLPCAHVFHAHCLIPWFSKPKQTTCPICRFNIDPENLTYTSGAQRRAAARREREQERARARAEGGDGTEGRDEEGEDANGGDGPGIGIDIPMFGGTPSKVFCRVVRSYTYEFLVIVPLGGGRRGGSGDAPANAQDQPTAAGADADAPAEDDTPHTGDHAHDHRLQDIVTIGVDMYIGRGPPPPFAMGGGANVFQFPFPGGAHGPPMNAAPGNPTSTNTNTNHNPDVDAADPPQPSTAGDADAQASDRGNGGGRRGTAFAIPLGQGFGRILGDAFSRIFAGGHAHEHGHREPQAPAANGGRNDNTGPGDEHEGPAMFGPERPPASVRGAVPTMPGGVGIGVGGGRGAGPFPFSFPVGGGGGGAPGGGDVPQNGGQQGAGGGPRMFETMIPLLDILFGPRTPTTQTQGEGQAPAQPAPQPSQQPSPQPSPQPAQPQPQHPQPAPHERGNLPTSGFGWTFISGPPGAPPTFMSGSPMPRPASAPVPGRQRQQEPRKLWVLPSAPGLTLRQRVEKKEQEAGLRCCDVSCGVGPSDEDPLGDIGSEEMRQVKIRKFEGVSALDSGLVIGEEEHQDHQHMHKQQHQRCDAVCEHTFHSSCLVSAERVASRGVSPAFVGGLEGGEEVEVSCPVCRGVGRVSRSEWENGVRALG</sequence>
<keyword evidence="8" id="KW-1185">Reference proteome</keyword>
<feature type="compositionally biased region" description="Low complexity" evidence="5">
    <location>
        <begin position="648"/>
        <end position="663"/>
    </location>
</feature>
<feature type="region of interest" description="Disordered" evidence="5">
    <location>
        <begin position="637"/>
        <end position="696"/>
    </location>
</feature>
<dbReference type="SMART" id="SM00184">
    <property type="entry name" value="RING"/>
    <property type="match status" value="2"/>
</dbReference>
<organism evidence="7 8">
    <name type="scientific">Agaricus bisporus var. burnettii (strain JB137-S8 / ATCC MYA-4627 / FGSC 10392)</name>
    <name type="common">White button mushroom</name>
    <dbReference type="NCBI Taxonomy" id="597362"/>
    <lineage>
        <taxon>Eukaryota</taxon>
        <taxon>Fungi</taxon>
        <taxon>Dikarya</taxon>
        <taxon>Basidiomycota</taxon>
        <taxon>Agaricomycotina</taxon>
        <taxon>Agaricomycetes</taxon>
        <taxon>Agaricomycetidae</taxon>
        <taxon>Agaricales</taxon>
        <taxon>Agaricineae</taxon>
        <taxon>Agaricaceae</taxon>
        <taxon>Agaricus</taxon>
    </lineage>
</organism>
<evidence type="ECO:0000256" key="5">
    <source>
        <dbReference type="SAM" id="MobiDB-lite"/>
    </source>
</evidence>
<feature type="region of interest" description="Disordered" evidence="5">
    <location>
        <begin position="1"/>
        <end position="205"/>
    </location>
</feature>
<gene>
    <name evidence="7" type="ORF">AGABI1DRAFT_128802</name>
</gene>
<dbReference type="GO" id="GO:0061630">
    <property type="term" value="F:ubiquitin protein ligase activity"/>
    <property type="evidence" value="ECO:0007669"/>
    <property type="project" value="TreeGrafter"/>
</dbReference>
<feature type="compositionally biased region" description="Polar residues" evidence="5">
    <location>
        <begin position="176"/>
        <end position="186"/>
    </location>
</feature>
<reference evidence="8" key="1">
    <citation type="journal article" date="2012" name="Proc. Natl. Acad. Sci. U.S.A.">
        <title>Genome sequence of the button mushroom Agaricus bisporus reveals mechanisms governing adaptation to a humic-rich ecological niche.</title>
        <authorList>
            <person name="Morin E."/>
            <person name="Kohler A."/>
            <person name="Baker A.R."/>
            <person name="Foulongne-Oriol M."/>
            <person name="Lombard V."/>
            <person name="Nagy L.G."/>
            <person name="Ohm R.A."/>
            <person name="Patyshakuliyeva A."/>
            <person name="Brun A."/>
            <person name="Aerts A.L."/>
            <person name="Bailey A.M."/>
            <person name="Billette C."/>
            <person name="Coutinho P.M."/>
            <person name="Deakin G."/>
            <person name="Doddapaneni H."/>
            <person name="Floudas D."/>
            <person name="Grimwood J."/>
            <person name="Hilden K."/>
            <person name="Kuees U."/>
            <person name="LaButti K.M."/>
            <person name="Lapidus A."/>
            <person name="Lindquist E.A."/>
            <person name="Lucas S.M."/>
            <person name="Murat C."/>
            <person name="Riley R.W."/>
            <person name="Salamov A.A."/>
            <person name="Schmutz J."/>
            <person name="Subramanian V."/>
            <person name="Woesten H.A.B."/>
            <person name="Xu J."/>
            <person name="Eastwood D.C."/>
            <person name="Foster G.D."/>
            <person name="Sonnenberg A.S."/>
            <person name="Cullen D."/>
            <person name="de Vries R.P."/>
            <person name="Lundell T."/>
            <person name="Hibbett D.S."/>
            <person name="Henrissat B."/>
            <person name="Burton K.S."/>
            <person name="Kerrigan R.W."/>
            <person name="Challen M.P."/>
            <person name="Grigoriev I.V."/>
            <person name="Martin F."/>
        </authorList>
    </citation>
    <scope>NUCLEOTIDE SEQUENCE [LARGE SCALE GENOMIC DNA]</scope>
    <source>
        <strain evidence="8">JB137-S8 / ATCC MYA-4627 / FGSC 10392</strain>
    </source>
</reference>
<keyword evidence="3" id="KW-0862">Zinc</keyword>
<evidence type="ECO:0000313" key="7">
    <source>
        <dbReference type="EMBL" id="EKM79659.1"/>
    </source>
</evidence>
<evidence type="ECO:0000259" key="6">
    <source>
        <dbReference type="PROSITE" id="PS50089"/>
    </source>
</evidence>
<dbReference type="InParanoid" id="K5VYV3"/>
<dbReference type="Pfam" id="PF13639">
    <property type="entry name" value="zf-RING_2"/>
    <property type="match status" value="1"/>
</dbReference>
<feature type="region of interest" description="Disordered" evidence="5">
    <location>
        <begin position="789"/>
        <end position="823"/>
    </location>
</feature>
<dbReference type="GeneID" id="18826897"/>
<feature type="region of interest" description="Disordered" evidence="5">
    <location>
        <begin position="481"/>
        <end position="526"/>
    </location>
</feature>
<dbReference type="OMA" id="DWDEGAC"/>